<dbReference type="STRING" id="195883.A0A482XJ27"/>
<feature type="domain" description="Protein kinase" evidence="3">
    <location>
        <begin position="1"/>
        <end position="92"/>
    </location>
</feature>
<proteinExistence type="predicted"/>
<evidence type="ECO:0000313" key="4">
    <source>
        <dbReference type="EMBL" id="RZF45664.1"/>
    </source>
</evidence>
<organism evidence="4 5">
    <name type="scientific">Laodelphax striatellus</name>
    <name type="common">Small brown planthopper</name>
    <name type="synonym">Delphax striatella</name>
    <dbReference type="NCBI Taxonomy" id="195883"/>
    <lineage>
        <taxon>Eukaryota</taxon>
        <taxon>Metazoa</taxon>
        <taxon>Ecdysozoa</taxon>
        <taxon>Arthropoda</taxon>
        <taxon>Hexapoda</taxon>
        <taxon>Insecta</taxon>
        <taxon>Pterygota</taxon>
        <taxon>Neoptera</taxon>
        <taxon>Paraneoptera</taxon>
        <taxon>Hemiptera</taxon>
        <taxon>Auchenorrhyncha</taxon>
        <taxon>Fulgoroidea</taxon>
        <taxon>Delphacidae</taxon>
        <taxon>Criomorphinae</taxon>
        <taxon>Laodelphax</taxon>
    </lineage>
</organism>
<dbReference type="GO" id="GO:0005524">
    <property type="term" value="F:ATP binding"/>
    <property type="evidence" value="ECO:0007669"/>
    <property type="project" value="UniProtKB-KW"/>
</dbReference>
<evidence type="ECO:0000256" key="1">
    <source>
        <dbReference type="ARBA" id="ARBA00022741"/>
    </source>
</evidence>
<name>A0A482XJ27_LAOST</name>
<reference evidence="4 5" key="1">
    <citation type="journal article" date="2017" name="Gigascience">
        <title>Genome sequence of the small brown planthopper, Laodelphax striatellus.</title>
        <authorList>
            <person name="Zhu J."/>
            <person name="Jiang F."/>
            <person name="Wang X."/>
            <person name="Yang P."/>
            <person name="Bao Y."/>
            <person name="Zhao W."/>
            <person name="Wang W."/>
            <person name="Lu H."/>
            <person name="Wang Q."/>
            <person name="Cui N."/>
            <person name="Li J."/>
            <person name="Chen X."/>
            <person name="Luo L."/>
            <person name="Yu J."/>
            <person name="Kang L."/>
            <person name="Cui F."/>
        </authorList>
    </citation>
    <scope>NUCLEOTIDE SEQUENCE [LARGE SCALE GENOMIC DNA]</scope>
    <source>
        <strain evidence="4">Lst14</strain>
    </source>
</reference>
<protein>
    <recommendedName>
        <fullName evidence="3">Protein kinase domain-containing protein</fullName>
    </recommendedName>
</protein>
<evidence type="ECO:0000313" key="5">
    <source>
        <dbReference type="Proteomes" id="UP000291343"/>
    </source>
</evidence>
<dbReference type="InterPro" id="IPR050198">
    <property type="entry name" value="Non-receptor_tyrosine_kinases"/>
</dbReference>
<sequence>MSTQAFLQEAAVMKKFCHNRLVALYAVFSKEEPVFIVQEYMKHGSLLEFLHNGEGKHLQFEKTFYIYNTQLMLCNAVMLSNQLLVQGYFSYS</sequence>
<dbReference type="Gene3D" id="3.30.200.20">
    <property type="entry name" value="Phosphorylase Kinase, domain 1"/>
    <property type="match status" value="1"/>
</dbReference>
<dbReference type="OrthoDB" id="28230at2759"/>
<dbReference type="GO" id="GO:0004672">
    <property type="term" value="F:protein kinase activity"/>
    <property type="evidence" value="ECO:0007669"/>
    <property type="project" value="InterPro"/>
</dbReference>
<dbReference type="GO" id="GO:0002009">
    <property type="term" value="P:morphogenesis of an epithelium"/>
    <property type="evidence" value="ECO:0007669"/>
    <property type="project" value="UniProtKB-ARBA"/>
</dbReference>
<dbReference type="SUPFAM" id="SSF56112">
    <property type="entry name" value="Protein kinase-like (PK-like)"/>
    <property type="match status" value="1"/>
</dbReference>
<dbReference type="AlphaFoldDB" id="A0A482XJ27"/>
<accession>A0A482XJ27</accession>
<keyword evidence="5" id="KW-1185">Reference proteome</keyword>
<dbReference type="InterPro" id="IPR001245">
    <property type="entry name" value="Ser-Thr/Tyr_kinase_cat_dom"/>
</dbReference>
<keyword evidence="1" id="KW-0547">Nucleotide-binding</keyword>
<dbReference type="InterPro" id="IPR000719">
    <property type="entry name" value="Prot_kinase_dom"/>
</dbReference>
<evidence type="ECO:0000259" key="3">
    <source>
        <dbReference type="PROSITE" id="PS50011"/>
    </source>
</evidence>
<dbReference type="EMBL" id="QKKF02008541">
    <property type="protein sequence ID" value="RZF45664.1"/>
    <property type="molecule type" value="Genomic_DNA"/>
</dbReference>
<dbReference type="InParanoid" id="A0A482XJ27"/>
<dbReference type="Pfam" id="PF07714">
    <property type="entry name" value="PK_Tyr_Ser-Thr"/>
    <property type="match status" value="1"/>
</dbReference>
<dbReference type="SMR" id="A0A482XJ27"/>
<gene>
    <name evidence="4" type="ORF">LSTR_LSTR010615</name>
</gene>
<dbReference type="PANTHER" id="PTHR24418">
    <property type="entry name" value="TYROSINE-PROTEIN KINASE"/>
    <property type="match status" value="1"/>
</dbReference>
<dbReference type="PROSITE" id="PS50011">
    <property type="entry name" value="PROTEIN_KINASE_DOM"/>
    <property type="match status" value="1"/>
</dbReference>
<evidence type="ECO:0000256" key="2">
    <source>
        <dbReference type="ARBA" id="ARBA00022840"/>
    </source>
</evidence>
<dbReference type="InterPro" id="IPR011009">
    <property type="entry name" value="Kinase-like_dom_sf"/>
</dbReference>
<dbReference type="Proteomes" id="UP000291343">
    <property type="component" value="Unassembled WGS sequence"/>
</dbReference>
<comment type="caution">
    <text evidence="4">The sequence shown here is derived from an EMBL/GenBank/DDBJ whole genome shotgun (WGS) entry which is preliminary data.</text>
</comment>
<keyword evidence="2" id="KW-0067">ATP-binding</keyword>